<keyword evidence="1" id="KW-0223">Dioxygenase</keyword>
<reference evidence="1 2" key="1">
    <citation type="journal article" date="2010" name="Genome Biol. Evol.">
        <title>The sequence of a 1.8-mb bacterial linear plasmid reveals a rich evolutionary reservoir of secondary metabolic pathways.</title>
        <authorList>
            <person name="Medema M.H."/>
            <person name="Trefzer A."/>
            <person name="Kovalchuk A."/>
            <person name="van den Berg M."/>
            <person name="Mueller U."/>
            <person name="Heijne W."/>
            <person name="Wu L."/>
            <person name="Alam M.T."/>
            <person name="Ronning C.M."/>
            <person name="Nierman W.C."/>
            <person name="Bovenberg R.A.L."/>
            <person name="Breitling R."/>
            <person name="Takano E."/>
        </authorList>
    </citation>
    <scope>NUCLEOTIDE SEQUENCE [LARGE SCALE GENOMIC DNA]</scope>
    <source>
        <strain evidence="2">ATCC 27064 / DSM 738 / JCM 4710 / NBRC 13307 / NCIMB 12785 / NRRL 3585 / VKM Ac-602</strain>
    </source>
</reference>
<dbReference type="eggNOG" id="COG0346">
    <property type="taxonomic scope" value="Bacteria"/>
</dbReference>
<protein>
    <submittedName>
        <fullName evidence="1">Glyoxalase/Bleomycin resistance protein/Dioxygenase superfamily</fullName>
    </submittedName>
</protein>
<dbReference type="InterPro" id="IPR037523">
    <property type="entry name" value="VOC_core"/>
</dbReference>
<dbReference type="SUPFAM" id="SSF54593">
    <property type="entry name" value="Glyoxalase/Bleomycin resistance protein/Dihydroxybiphenyl dioxygenase"/>
    <property type="match status" value="1"/>
</dbReference>
<dbReference type="KEGG" id="sclf:BB341_18130"/>
<dbReference type="OrthoDB" id="9810341at2"/>
<evidence type="ECO:0000313" key="1">
    <source>
        <dbReference type="EMBL" id="EFG07112.1"/>
    </source>
</evidence>
<organism evidence="1 2">
    <name type="scientific">Streptomyces clavuligerus</name>
    <dbReference type="NCBI Taxonomy" id="1901"/>
    <lineage>
        <taxon>Bacteria</taxon>
        <taxon>Bacillati</taxon>
        <taxon>Actinomycetota</taxon>
        <taxon>Actinomycetes</taxon>
        <taxon>Kitasatosporales</taxon>
        <taxon>Streptomycetaceae</taxon>
        <taxon>Streptomyces</taxon>
    </lineage>
</organism>
<dbReference type="Proteomes" id="UP000002357">
    <property type="component" value="Chromosome"/>
</dbReference>
<dbReference type="CDD" id="cd08351">
    <property type="entry name" value="ChaP_like"/>
    <property type="match status" value="1"/>
</dbReference>
<dbReference type="PROSITE" id="PS51819">
    <property type="entry name" value="VOC"/>
    <property type="match status" value="1"/>
</dbReference>
<dbReference type="InterPro" id="IPR029068">
    <property type="entry name" value="Glyas_Bleomycin-R_OHBP_Dase"/>
</dbReference>
<dbReference type="RefSeq" id="WP_003954804.1">
    <property type="nucleotide sequence ID" value="NZ_CM000913.1"/>
</dbReference>
<evidence type="ECO:0000313" key="2">
    <source>
        <dbReference type="Proteomes" id="UP000002357"/>
    </source>
</evidence>
<dbReference type="EMBL" id="CM000913">
    <property type="protein sequence ID" value="EFG07112.1"/>
    <property type="molecule type" value="Genomic_DNA"/>
</dbReference>
<keyword evidence="1" id="KW-0560">Oxidoreductase</keyword>
<proteinExistence type="predicted"/>
<dbReference type="Gene3D" id="3.10.180.10">
    <property type="entry name" value="2,3-Dihydroxybiphenyl 1,2-Dioxygenase, domain 1"/>
    <property type="match status" value="1"/>
</dbReference>
<dbReference type="GO" id="GO:0051213">
    <property type="term" value="F:dioxygenase activity"/>
    <property type="evidence" value="ECO:0007669"/>
    <property type="project" value="UniProtKB-KW"/>
</dbReference>
<dbReference type="GeneID" id="93731370"/>
<gene>
    <name evidence="1" type="ORF">SCLAV_2039</name>
</gene>
<sequence length="126" mass="14120">MPATLDHTVVRSHDRFAGARFLAELIGEPEPREFGPFASLALAGGVTLDYLDVEGEIASQHLAFLVSDEEFDTVLAKVVERELPYFADPHAEKPQEINHHFGGRGFYLADPDGHWLEFITHTYVIE</sequence>
<name>B5GSM2_STRCL</name>
<dbReference type="STRING" id="1901.BB341_18130"/>
<keyword evidence="2" id="KW-1185">Reference proteome</keyword>
<accession>B5GSM2</accession>
<dbReference type="AlphaFoldDB" id="B5GSM2"/>